<organism evidence="1 2">
    <name type="scientific">Spiromyces aspiralis</name>
    <dbReference type="NCBI Taxonomy" id="68401"/>
    <lineage>
        <taxon>Eukaryota</taxon>
        <taxon>Fungi</taxon>
        <taxon>Fungi incertae sedis</taxon>
        <taxon>Zoopagomycota</taxon>
        <taxon>Kickxellomycotina</taxon>
        <taxon>Kickxellomycetes</taxon>
        <taxon>Kickxellales</taxon>
        <taxon>Kickxellaceae</taxon>
        <taxon>Spiromyces</taxon>
    </lineage>
</organism>
<gene>
    <name evidence="1" type="ORF">EV182_000066</name>
</gene>
<evidence type="ECO:0000313" key="2">
    <source>
        <dbReference type="Proteomes" id="UP001145114"/>
    </source>
</evidence>
<keyword evidence="2" id="KW-1185">Reference proteome</keyword>
<protein>
    <submittedName>
        <fullName evidence="1">Uncharacterized protein</fullName>
    </submittedName>
</protein>
<dbReference type="EMBL" id="JAMZIH010000002">
    <property type="protein sequence ID" value="KAJ1680411.1"/>
    <property type="molecule type" value="Genomic_DNA"/>
</dbReference>
<reference evidence="1" key="1">
    <citation type="submission" date="2022-06" db="EMBL/GenBank/DDBJ databases">
        <title>Phylogenomic reconstructions and comparative analyses of Kickxellomycotina fungi.</title>
        <authorList>
            <person name="Reynolds N.K."/>
            <person name="Stajich J.E."/>
            <person name="Barry K."/>
            <person name="Grigoriev I.V."/>
            <person name="Crous P."/>
            <person name="Smith M.E."/>
        </authorList>
    </citation>
    <scope>NUCLEOTIDE SEQUENCE</scope>
    <source>
        <strain evidence="1">RSA 2271</strain>
    </source>
</reference>
<accession>A0ACC1HYN1</accession>
<evidence type="ECO:0000313" key="1">
    <source>
        <dbReference type="EMBL" id="KAJ1680411.1"/>
    </source>
</evidence>
<sequence>MAYDISKPQPAKLSFTTLFSKPGLSGLVFPGATAPQPARMSNEGTVKSNILALSRYSTASIATSTETAVANSELDTAFTEKPFNSSSTMKSDGASATTNAETPTILLGEEARLNREFLARRRQRLTAEQIQAYETTSSLTQNSQLIRLSVDQSRLLSYISLLEGDAILSCLRDLLDSSGQPITSWFRAIKERFIGIYFASCKDRGHQLITHQLMEVASRYRRELVIVCVFQDGGFQEQLETLRMSPGWLQLPPGKKYRLQYDQICRELQVEAGQPTLAIIDSTKNIIYSKDALHDMLENPAAVMRSCQKGRHNPVLFNLGLSWIIE</sequence>
<name>A0ACC1HYN1_9FUNG</name>
<comment type="caution">
    <text evidence="1">The sequence shown here is derived from an EMBL/GenBank/DDBJ whole genome shotgun (WGS) entry which is preliminary data.</text>
</comment>
<proteinExistence type="predicted"/>
<dbReference type="Proteomes" id="UP001145114">
    <property type="component" value="Unassembled WGS sequence"/>
</dbReference>